<keyword evidence="3" id="KW-1185">Reference proteome</keyword>
<dbReference type="Proteomes" id="UP000183809">
    <property type="component" value="Unassembled WGS sequence"/>
</dbReference>
<gene>
    <name evidence="2" type="ORF">BKCO1_6000178</name>
</gene>
<evidence type="ECO:0000313" key="3">
    <source>
        <dbReference type="Proteomes" id="UP000183809"/>
    </source>
</evidence>
<dbReference type="GeneID" id="31018086"/>
<organism evidence="2 3">
    <name type="scientific">Diplodia corticola</name>
    <dbReference type="NCBI Taxonomy" id="236234"/>
    <lineage>
        <taxon>Eukaryota</taxon>
        <taxon>Fungi</taxon>
        <taxon>Dikarya</taxon>
        <taxon>Ascomycota</taxon>
        <taxon>Pezizomycotina</taxon>
        <taxon>Dothideomycetes</taxon>
        <taxon>Dothideomycetes incertae sedis</taxon>
        <taxon>Botryosphaeriales</taxon>
        <taxon>Botryosphaeriaceae</taxon>
        <taxon>Diplodia</taxon>
    </lineage>
</organism>
<feature type="region of interest" description="Disordered" evidence="1">
    <location>
        <begin position="60"/>
        <end position="214"/>
    </location>
</feature>
<comment type="caution">
    <text evidence="2">The sequence shown here is derived from an EMBL/GenBank/DDBJ whole genome shotgun (WGS) entry which is preliminary data.</text>
</comment>
<dbReference type="RefSeq" id="XP_020133828.1">
    <property type="nucleotide sequence ID" value="XM_020277825.1"/>
</dbReference>
<feature type="compositionally biased region" description="Low complexity" evidence="1">
    <location>
        <begin position="110"/>
        <end position="135"/>
    </location>
</feature>
<dbReference type="AlphaFoldDB" id="A0A1J9RB65"/>
<reference evidence="2 3" key="1">
    <citation type="submission" date="2016-10" db="EMBL/GenBank/DDBJ databases">
        <title>Proteomics and genomics reveal pathogen-plant mechanisms compatible with a hemibiotrophic lifestyle of Diplodia corticola.</title>
        <authorList>
            <person name="Fernandes I."/>
            <person name="De Jonge R."/>
            <person name="Van De Peer Y."/>
            <person name="Devreese B."/>
            <person name="Alves A."/>
            <person name="Esteves A.C."/>
        </authorList>
    </citation>
    <scope>NUCLEOTIDE SEQUENCE [LARGE SCALE GENOMIC DNA]</scope>
    <source>
        <strain evidence="2 3">CBS 112549</strain>
    </source>
</reference>
<evidence type="ECO:0000256" key="1">
    <source>
        <dbReference type="SAM" id="MobiDB-lite"/>
    </source>
</evidence>
<proteinExistence type="predicted"/>
<accession>A0A1J9RB65</accession>
<sequence>MRKAAPTSFLTYTAHLQHTTFSPAQPKQKPITPSLHLTSAPQNYTNHLARVINTIAMPAKRHGRGGQSQSPGQYQNTAHPSHNHSQDPCHQAHHHSNLRGQSHHDHQDQQHQQQEQEQQQQPQGQQQQTQSPQQQRPHHQGHQQNHPNGTSTAAPTESESGSADQIPPTDPAETTRLWKIVRLTLILKDEGDSEWADQSRLKQGAREMVEQEEV</sequence>
<protein>
    <submittedName>
        <fullName evidence="2">Uncharacterized protein</fullName>
    </submittedName>
</protein>
<dbReference type="EMBL" id="MNUE01000006">
    <property type="protein sequence ID" value="OJD37713.1"/>
    <property type="molecule type" value="Genomic_DNA"/>
</dbReference>
<feature type="compositionally biased region" description="Polar residues" evidence="1">
    <location>
        <begin position="151"/>
        <end position="163"/>
    </location>
</feature>
<name>A0A1J9RB65_9PEZI</name>
<evidence type="ECO:0000313" key="2">
    <source>
        <dbReference type="EMBL" id="OJD37713.1"/>
    </source>
</evidence>
<feature type="compositionally biased region" description="Polar residues" evidence="1">
    <location>
        <begin position="67"/>
        <end position="80"/>
    </location>
</feature>
<feature type="compositionally biased region" description="Basic and acidic residues" evidence="1">
    <location>
        <begin position="197"/>
        <end position="214"/>
    </location>
</feature>